<accession>A0A1J9UHF0</accession>
<dbReference type="InterPro" id="IPR001647">
    <property type="entry name" value="HTH_TetR"/>
</dbReference>
<dbReference type="Pfam" id="PF14278">
    <property type="entry name" value="TetR_C_8"/>
    <property type="match status" value="1"/>
</dbReference>
<name>A0A1J9UHF0_9BACI</name>
<dbReference type="PROSITE" id="PS50977">
    <property type="entry name" value="HTH_TETR_2"/>
    <property type="match status" value="1"/>
</dbReference>
<dbReference type="Gene3D" id="1.10.357.10">
    <property type="entry name" value="Tetracycline Repressor, domain 2"/>
    <property type="match status" value="1"/>
</dbReference>
<dbReference type="InterPro" id="IPR039532">
    <property type="entry name" value="TetR_C_Firmicutes"/>
</dbReference>
<evidence type="ECO:0000256" key="1">
    <source>
        <dbReference type="ARBA" id="ARBA00022491"/>
    </source>
</evidence>
<dbReference type="GO" id="GO:0003677">
    <property type="term" value="F:DNA binding"/>
    <property type="evidence" value="ECO:0007669"/>
    <property type="project" value="UniProtKB-UniRule"/>
</dbReference>
<sequence>MSKVDRRITKSQKAIKKAITELMCTKSFDDITIQDIANSADVNRGTIYLHYIDKYDLLDKLIEEHINELRGICEMPSQSASTDGITSSFEYFESNYIFFSAMLCSKGAPFFRKRFLEFFIESIKDARRINTNEGKNKGVKEEVILQFLGAACVQVVEWWFMNKMPYPPHVMEQQLEILIERNI</sequence>
<dbReference type="SUPFAM" id="SSF46689">
    <property type="entry name" value="Homeodomain-like"/>
    <property type="match status" value="1"/>
</dbReference>
<dbReference type="RefSeq" id="WP_025149089.1">
    <property type="nucleotide sequence ID" value="NZ_CBCSHB010000032.1"/>
</dbReference>
<dbReference type="EMBL" id="MAOI01000079">
    <property type="protein sequence ID" value="OJD78120.1"/>
    <property type="molecule type" value="Genomic_DNA"/>
</dbReference>
<evidence type="ECO:0000313" key="5">
    <source>
        <dbReference type="EMBL" id="OJD78120.1"/>
    </source>
</evidence>
<protein>
    <submittedName>
        <fullName evidence="5">TetR family transcriptional regulator</fullName>
    </submittedName>
</protein>
<evidence type="ECO:0000256" key="3">
    <source>
        <dbReference type="PROSITE-ProRule" id="PRU00335"/>
    </source>
</evidence>
<dbReference type="InterPro" id="IPR050624">
    <property type="entry name" value="HTH-type_Tx_Regulator"/>
</dbReference>
<organism evidence="5 6">
    <name type="scientific">Bacillus paramycoides</name>
    <dbReference type="NCBI Taxonomy" id="2026194"/>
    <lineage>
        <taxon>Bacteria</taxon>
        <taxon>Bacillati</taxon>
        <taxon>Bacillota</taxon>
        <taxon>Bacilli</taxon>
        <taxon>Bacillales</taxon>
        <taxon>Bacillaceae</taxon>
        <taxon>Bacillus</taxon>
        <taxon>Bacillus cereus group</taxon>
    </lineage>
</organism>
<gene>
    <name evidence="5" type="ORF">BAU28_02515</name>
</gene>
<dbReference type="PANTHER" id="PTHR43479:SF23">
    <property type="entry name" value="HTH TETR-TYPE DOMAIN-CONTAINING PROTEIN"/>
    <property type="match status" value="1"/>
</dbReference>
<keyword evidence="2 3" id="KW-0238">DNA-binding</keyword>
<dbReference type="Pfam" id="PF00440">
    <property type="entry name" value="TetR_N"/>
    <property type="match status" value="1"/>
</dbReference>
<comment type="caution">
    <text evidence="5">The sequence shown here is derived from an EMBL/GenBank/DDBJ whole genome shotgun (WGS) entry which is preliminary data.</text>
</comment>
<evidence type="ECO:0000256" key="2">
    <source>
        <dbReference type="ARBA" id="ARBA00023125"/>
    </source>
</evidence>
<dbReference type="PANTHER" id="PTHR43479">
    <property type="entry name" value="ACREF/ENVCD OPERON REPRESSOR-RELATED"/>
    <property type="match status" value="1"/>
</dbReference>
<dbReference type="AlphaFoldDB" id="A0A1J9UHF0"/>
<reference evidence="5 6" key="1">
    <citation type="submission" date="2016-06" db="EMBL/GenBank/DDBJ databases">
        <title>First insights into the genetic diversity and population structure of in the Bacillus cereus group bacteria from diverse marine environments.</title>
        <authorList>
            <person name="Liu Y."/>
            <person name="Lai Q."/>
            <person name="Shao Z."/>
        </authorList>
    </citation>
    <scope>NUCLEOTIDE SEQUENCE [LARGE SCALE GENOMIC DNA]</scope>
    <source>
        <strain evidence="5 6">NH24A2</strain>
    </source>
</reference>
<dbReference type="InterPro" id="IPR009057">
    <property type="entry name" value="Homeodomain-like_sf"/>
</dbReference>
<dbReference type="GeneID" id="87593308"/>
<keyword evidence="1" id="KW-0678">Repressor</keyword>
<feature type="domain" description="HTH tetR-type" evidence="4">
    <location>
        <begin position="9"/>
        <end position="69"/>
    </location>
</feature>
<evidence type="ECO:0000313" key="6">
    <source>
        <dbReference type="Proteomes" id="UP000182788"/>
    </source>
</evidence>
<proteinExistence type="predicted"/>
<feature type="DNA-binding region" description="H-T-H motif" evidence="3">
    <location>
        <begin position="32"/>
        <end position="51"/>
    </location>
</feature>
<dbReference type="Proteomes" id="UP000182788">
    <property type="component" value="Unassembled WGS sequence"/>
</dbReference>
<evidence type="ECO:0000259" key="4">
    <source>
        <dbReference type="PROSITE" id="PS50977"/>
    </source>
</evidence>